<proteinExistence type="predicted"/>
<evidence type="ECO:0000313" key="1">
    <source>
        <dbReference type="EMBL" id="MFJ1470556.1"/>
    </source>
</evidence>
<comment type="caution">
    <text evidence="1">The sequence shown here is derived from an EMBL/GenBank/DDBJ whole genome shotgun (WGS) entry which is preliminary data.</text>
</comment>
<name>A0ACC7MJJ5_9BURK</name>
<sequence>MNRTTTLAGAACIALAAWCAPAGAQTGPIRIGLPVPLTGPYGAEAQDQVRNAELAIREFNDAGGLAGRKAELLVRDDKLNPAEAATRALELIEKDHVDFIVGSLSAATQLAVNNVTRQRKVPYISISQSDAINEAADFSRYTFHESLNPHMTTQAVGRYAFRKGMRIAFLTADYAYGQEMTRGFTRVAKEVGATVVGEIRHPLGATDYSPYLPRLMALRPDLVVFNNFGRDNQISIKQAGEFGLKGRTKFVTPVLTYTSRVAASARVYDGVVGGSSYYWAIESTTPSARALNDRYRRAYNGAVPSDYGSMAYSAVRSLLQAVKAAGTSDTEKVVDALAALRYDTYKGPQSYRACDHQSMQSVLVIQSKAAPQGSPDIFSVLQVAPASADALRSCAELGFK</sequence>
<gene>
    <name evidence="1" type="ORF">QPK29_022805</name>
</gene>
<organism evidence="1 2">
    <name type="scientific">Massilia orientalis</name>
    <dbReference type="NCBI Taxonomy" id="3050128"/>
    <lineage>
        <taxon>Bacteria</taxon>
        <taxon>Pseudomonadati</taxon>
        <taxon>Pseudomonadota</taxon>
        <taxon>Betaproteobacteria</taxon>
        <taxon>Burkholderiales</taxon>
        <taxon>Oxalobacteraceae</taxon>
        <taxon>Telluria group</taxon>
        <taxon>Massilia</taxon>
    </lineage>
</organism>
<dbReference type="EMBL" id="JASNRB020000015">
    <property type="protein sequence ID" value="MFJ1470556.1"/>
    <property type="molecule type" value="Genomic_DNA"/>
</dbReference>
<reference evidence="1" key="1">
    <citation type="submission" date="2024-11" db="EMBL/GenBank/DDBJ databases">
        <title>Description of Massilia orientalis sp. nov., isolated from rhizosphere soil of Ageratina adenophora.</title>
        <authorList>
            <person name="Wang Y."/>
        </authorList>
    </citation>
    <scope>NUCLEOTIDE SEQUENCE</scope>
    <source>
        <strain evidence="1">YIM B02787</strain>
    </source>
</reference>
<protein>
    <submittedName>
        <fullName evidence="1">ABC transporter substrate-binding protein</fullName>
    </submittedName>
</protein>
<accession>A0ACC7MJJ5</accession>
<evidence type="ECO:0000313" key="2">
    <source>
        <dbReference type="Proteomes" id="UP001168096"/>
    </source>
</evidence>
<dbReference type="Proteomes" id="UP001168096">
    <property type="component" value="Unassembled WGS sequence"/>
</dbReference>
<keyword evidence="2" id="KW-1185">Reference proteome</keyword>